<gene>
    <name evidence="1" type="ORF">NM688_g7719</name>
</gene>
<protein>
    <submittedName>
        <fullName evidence="1">Uncharacterized protein</fullName>
    </submittedName>
</protein>
<dbReference type="EMBL" id="JANHOG010001879">
    <property type="protein sequence ID" value="KAJ3530386.1"/>
    <property type="molecule type" value="Genomic_DNA"/>
</dbReference>
<reference evidence="1" key="1">
    <citation type="submission" date="2022-07" db="EMBL/GenBank/DDBJ databases">
        <title>Genome Sequence of Phlebia brevispora.</title>
        <authorList>
            <person name="Buettner E."/>
        </authorList>
    </citation>
    <scope>NUCLEOTIDE SEQUENCE</scope>
    <source>
        <strain evidence="1">MPL23</strain>
    </source>
</reference>
<proteinExistence type="predicted"/>
<evidence type="ECO:0000313" key="2">
    <source>
        <dbReference type="Proteomes" id="UP001148662"/>
    </source>
</evidence>
<evidence type="ECO:0000313" key="1">
    <source>
        <dbReference type="EMBL" id="KAJ3530386.1"/>
    </source>
</evidence>
<dbReference type="Proteomes" id="UP001148662">
    <property type="component" value="Unassembled WGS sequence"/>
</dbReference>
<keyword evidence="2" id="KW-1185">Reference proteome</keyword>
<organism evidence="1 2">
    <name type="scientific">Phlebia brevispora</name>
    <dbReference type="NCBI Taxonomy" id="194682"/>
    <lineage>
        <taxon>Eukaryota</taxon>
        <taxon>Fungi</taxon>
        <taxon>Dikarya</taxon>
        <taxon>Basidiomycota</taxon>
        <taxon>Agaricomycotina</taxon>
        <taxon>Agaricomycetes</taxon>
        <taxon>Polyporales</taxon>
        <taxon>Meruliaceae</taxon>
        <taxon>Phlebia</taxon>
    </lineage>
</organism>
<comment type="caution">
    <text evidence="1">The sequence shown here is derived from an EMBL/GenBank/DDBJ whole genome shotgun (WGS) entry which is preliminary data.</text>
</comment>
<accession>A0ACC1S1Z0</accession>
<sequence>MAEAIDLQTLDIDIDTSCTRDGTPLKMAARLYVPKDVSNVRSDGVTLLFAHGAGGHKELWQPIIVALYQYQAHSAQFRPIREVWSIDYQSHGDSAVLNDAILRAQDVEISLEEWEEAIANFHKEYLATRRVICIGHSGGGTALTNSLRFFAESPVMPYEAMILIEPIIISHSIFQSHADHWRSEGRKMSEGTKKRRDVWESREAALEHLSQRYPWNLWDRSVLKIFVNHGLRAVHGGRGLVTLKCAKGHEASNYTEEDAFLLGMEQVERACGLIPVHAIFGEVHDVLPEYAKKCLSDVTDKQSMSSTTIIPGAGHFVPQEKPHAVAEHVWRILLQLDGPDQNHMNVEGDLRTRVPGAPKPRL</sequence>
<name>A0ACC1S1Z0_9APHY</name>